<reference evidence="1" key="1">
    <citation type="journal article" date="2014" name="Int. J. Syst. Evol. Microbiol.">
        <title>Complete genome sequence of Corynebacterium casei LMG S-19264T (=DSM 44701T), isolated from a smear-ripened cheese.</title>
        <authorList>
            <consortium name="US DOE Joint Genome Institute (JGI-PGF)"/>
            <person name="Walter F."/>
            <person name="Albersmeier A."/>
            <person name="Kalinowski J."/>
            <person name="Ruckert C."/>
        </authorList>
    </citation>
    <scope>NUCLEOTIDE SEQUENCE</scope>
    <source>
        <strain evidence="1">NBRC 110071</strain>
    </source>
</reference>
<dbReference type="RefSeq" id="WP_284379561.1">
    <property type="nucleotide sequence ID" value="NZ_BSNM01000006.1"/>
</dbReference>
<dbReference type="AlphaFoldDB" id="A0AA37S984"/>
<organism evidence="1 2">
    <name type="scientific">Litoribrevibacter albus</name>
    <dbReference type="NCBI Taxonomy" id="1473156"/>
    <lineage>
        <taxon>Bacteria</taxon>
        <taxon>Pseudomonadati</taxon>
        <taxon>Pseudomonadota</taxon>
        <taxon>Gammaproteobacteria</taxon>
        <taxon>Oceanospirillales</taxon>
        <taxon>Oceanospirillaceae</taxon>
        <taxon>Litoribrevibacter</taxon>
    </lineage>
</organism>
<dbReference type="EMBL" id="BSNM01000006">
    <property type="protein sequence ID" value="GLQ30529.1"/>
    <property type="molecule type" value="Genomic_DNA"/>
</dbReference>
<keyword evidence="2" id="KW-1185">Reference proteome</keyword>
<accession>A0AA37S984</accession>
<proteinExistence type="predicted"/>
<dbReference type="Proteomes" id="UP001161389">
    <property type="component" value="Unassembled WGS sequence"/>
</dbReference>
<reference evidence="1" key="2">
    <citation type="submission" date="2023-01" db="EMBL/GenBank/DDBJ databases">
        <title>Draft genome sequence of Litoribrevibacter albus strain NBRC 110071.</title>
        <authorList>
            <person name="Sun Q."/>
            <person name="Mori K."/>
        </authorList>
    </citation>
    <scope>NUCLEOTIDE SEQUENCE</scope>
    <source>
        <strain evidence="1">NBRC 110071</strain>
    </source>
</reference>
<comment type="caution">
    <text evidence="1">The sequence shown here is derived from an EMBL/GenBank/DDBJ whole genome shotgun (WGS) entry which is preliminary data.</text>
</comment>
<evidence type="ECO:0000313" key="2">
    <source>
        <dbReference type="Proteomes" id="UP001161389"/>
    </source>
</evidence>
<sequence length="495" mass="56325">MTQSNIIPLGVSPGRKMYALLKLFKQGFFALEERKNLSLRDSSSDWIRCAHQSIGVCNRKTNDSTDRVLYMSSSSRRKYFKRSLNLMESLMGSRDQFSLSNGEFRISGKGDEGTDILSSDQIKGEYYFPFAFYENNELKGGAYLNFKSIGDSKQVEHLSSKGITEFHTGGCFFGSTMVGIDQFGKEHSLTNPHYQIPDNVTIVSIVAQPDLHPDEVLTRESLKNFVVLLKCLAKDGQPILNYHLPEDNYLLYALNWYAHGALSDNAFHEYVAHVRQRSADMRTFLSELADAQGITVVYRSSLESLNFRSYDSHRFLAELVSDYGLSGVSDLTLPDKLLPLFKDRLLFCGSSEAKTLWHEALNTECESIKHFNSLLDLNYIDYSASLALSVVSSEDSRVCSLLPLQEAPVVHFYKKLFANSLPNKELLYIQWLPPFLVHIEDFQERAFYISDYLDLLSEVSLTFFIRECFMLTASQVDLRSDLNVNYESFLKSIIA</sequence>
<name>A0AA37S984_9GAMM</name>
<protein>
    <submittedName>
        <fullName evidence="1">Uncharacterized protein</fullName>
    </submittedName>
</protein>
<evidence type="ECO:0000313" key="1">
    <source>
        <dbReference type="EMBL" id="GLQ30529.1"/>
    </source>
</evidence>
<gene>
    <name evidence="1" type="ORF">GCM10007876_10070</name>
</gene>